<dbReference type="RefSeq" id="XP_021022342.1">
    <property type="nucleotide sequence ID" value="XM_021166683.2"/>
</dbReference>
<dbReference type="GO" id="GO:0042742">
    <property type="term" value="P:defense response to bacterium"/>
    <property type="evidence" value="ECO:0007669"/>
    <property type="project" value="TreeGrafter"/>
</dbReference>
<keyword evidence="4" id="KW-0372">Hormone</keyword>
<dbReference type="Proteomes" id="UP000515126">
    <property type="component" value="Chromosome 7"/>
</dbReference>
<dbReference type="GO" id="GO:0005615">
    <property type="term" value="C:extracellular space"/>
    <property type="evidence" value="ECO:0007669"/>
    <property type="project" value="TreeGrafter"/>
</dbReference>
<evidence type="ECO:0000256" key="2">
    <source>
        <dbReference type="ARBA" id="ARBA00008022"/>
    </source>
</evidence>
<dbReference type="GO" id="GO:0034760">
    <property type="term" value="P:negative regulation of iron ion transmembrane transport"/>
    <property type="evidence" value="ECO:0007669"/>
    <property type="project" value="TreeGrafter"/>
</dbReference>
<keyword evidence="6" id="KW-1015">Disulfide bond</keyword>
<keyword evidence="3" id="KW-0964">Secreted</keyword>
<comment type="subcellular location">
    <subcellularLocation>
        <location evidence="1">Secreted</location>
    </subcellularLocation>
</comment>
<organism evidence="8 9">
    <name type="scientific">Mus caroli</name>
    <name type="common">Ryukyu mouse</name>
    <name type="synonym">Ricefield mouse</name>
    <dbReference type="NCBI Taxonomy" id="10089"/>
    <lineage>
        <taxon>Eukaryota</taxon>
        <taxon>Metazoa</taxon>
        <taxon>Chordata</taxon>
        <taxon>Craniata</taxon>
        <taxon>Vertebrata</taxon>
        <taxon>Euteleostomi</taxon>
        <taxon>Mammalia</taxon>
        <taxon>Eutheria</taxon>
        <taxon>Euarchontoglires</taxon>
        <taxon>Glires</taxon>
        <taxon>Rodentia</taxon>
        <taxon>Myomorpha</taxon>
        <taxon>Muroidea</taxon>
        <taxon>Muridae</taxon>
        <taxon>Murinae</taxon>
        <taxon>Mus</taxon>
        <taxon>Mus</taxon>
    </lineage>
</organism>
<dbReference type="PANTHER" id="PTHR16877">
    <property type="entry name" value="HEPCIDIN"/>
    <property type="match status" value="1"/>
</dbReference>
<evidence type="ECO:0000256" key="7">
    <source>
        <dbReference type="SAM" id="SignalP"/>
    </source>
</evidence>
<dbReference type="CTD" id="57817"/>
<keyword evidence="5 7" id="KW-0732">Signal</keyword>
<dbReference type="Pfam" id="PF06446">
    <property type="entry name" value="Hepcidin"/>
    <property type="match status" value="1"/>
</dbReference>
<reference evidence="9" key="1">
    <citation type="submission" date="2025-08" db="UniProtKB">
        <authorList>
            <consortium name="RefSeq"/>
        </authorList>
    </citation>
    <scope>IDENTIFICATION</scope>
</reference>
<dbReference type="AlphaFoldDB" id="A0A6P5PUI5"/>
<gene>
    <name evidence="9" type="primary">Hamp</name>
</gene>
<dbReference type="GO" id="GO:0005179">
    <property type="term" value="F:hormone activity"/>
    <property type="evidence" value="ECO:0007669"/>
    <property type="project" value="UniProtKB-KW"/>
</dbReference>
<dbReference type="GO" id="GO:0006879">
    <property type="term" value="P:intracellular iron ion homeostasis"/>
    <property type="evidence" value="ECO:0007669"/>
    <property type="project" value="InterPro"/>
</dbReference>
<feature type="signal peptide" evidence="7">
    <location>
        <begin position="1"/>
        <end position="24"/>
    </location>
</feature>
<keyword evidence="8" id="KW-1185">Reference proteome</keyword>
<accession>A0A6P5PUI5</accession>
<dbReference type="InterPro" id="IPR010500">
    <property type="entry name" value="Hepcidin"/>
</dbReference>
<comment type="similarity">
    <text evidence="2">Belongs to the hepcidin family.</text>
</comment>
<dbReference type="KEGG" id="mcal:110297733"/>
<evidence type="ECO:0000313" key="9">
    <source>
        <dbReference type="RefSeq" id="XP_021022342.1"/>
    </source>
</evidence>
<evidence type="ECO:0000256" key="6">
    <source>
        <dbReference type="ARBA" id="ARBA00023157"/>
    </source>
</evidence>
<evidence type="ECO:0000256" key="4">
    <source>
        <dbReference type="ARBA" id="ARBA00022702"/>
    </source>
</evidence>
<sequence>MMALSTRTQAACLLLLLLASLSSTTYLQQQMRQTTELQPLHREESRADSAIPMQKRRKRDTYFPICIFCCQCCSNPHCGICCKT</sequence>
<evidence type="ECO:0000256" key="1">
    <source>
        <dbReference type="ARBA" id="ARBA00004613"/>
    </source>
</evidence>
<dbReference type="PANTHER" id="PTHR16877:SF0">
    <property type="entry name" value="HEPCIDIN"/>
    <property type="match status" value="1"/>
</dbReference>
<proteinExistence type="inferred from homology"/>
<evidence type="ECO:0000313" key="8">
    <source>
        <dbReference type="Proteomes" id="UP000515126"/>
    </source>
</evidence>
<protein>
    <submittedName>
        <fullName evidence="9">Hepcidin</fullName>
    </submittedName>
</protein>
<name>A0A6P5PUI5_MUSCR</name>
<evidence type="ECO:0000256" key="5">
    <source>
        <dbReference type="ARBA" id="ARBA00022729"/>
    </source>
</evidence>
<dbReference type="GeneID" id="110297733"/>
<evidence type="ECO:0000256" key="3">
    <source>
        <dbReference type="ARBA" id="ARBA00022525"/>
    </source>
</evidence>
<feature type="chain" id="PRO_5028431175" evidence="7">
    <location>
        <begin position="25"/>
        <end position="84"/>
    </location>
</feature>